<dbReference type="GO" id="GO:0000160">
    <property type="term" value="P:phosphorelay signal transduction system"/>
    <property type="evidence" value="ECO:0007669"/>
    <property type="project" value="InterPro"/>
</dbReference>
<feature type="domain" description="Response regulatory" evidence="5">
    <location>
        <begin position="9"/>
        <end position="125"/>
    </location>
</feature>
<evidence type="ECO:0000259" key="4">
    <source>
        <dbReference type="PROSITE" id="PS50045"/>
    </source>
</evidence>
<evidence type="ECO:0000313" key="6">
    <source>
        <dbReference type="EMBL" id="QCD43437.1"/>
    </source>
</evidence>
<dbReference type="Pfam" id="PF25601">
    <property type="entry name" value="AAA_lid_14"/>
    <property type="match status" value="1"/>
</dbReference>
<dbReference type="SUPFAM" id="SSF52172">
    <property type="entry name" value="CheY-like"/>
    <property type="match status" value="1"/>
</dbReference>
<dbReference type="Gene3D" id="3.40.50.300">
    <property type="entry name" value="P-loop containing nucleotide triphosphate hydrolases"/>
    <property type="match status" value="1"/>
</dbReference>
<dbReference type="Gene3D" id="3.40.50.2300">
    <property type="match status" value="1"/>
</dbReference>
<evidence type="ECO:0000256" key="2">
    <source>
        <dbReference type="ARBA" id="ARBA00022840"/>
    </source>
</evidence>
<dbReference type="PROSITE" id="PS50110">
    <property type="entry name" value="RESPONSE_REGULATORY"/>
    <property type="match status" value="1"/>
</dbReference>
<evidence type="ECO:0000259" key="5">
    <source>
        <dbReference type="PROSITE" id="PS50110"/>
    </source>
</evidence>
<dbReference type="InterPro" id="IPR027417">
    <property type="entry name" value="P-loop_NTPase"/>
</dbReference>
<keyword evidence="1" id="KW-0547">Nucleotide-binding</keyword>
<dbReference type="SUPFAM" id="SSF52540">
    <property type="entry name" value="P-loop containing nucleoside triphosphate hydrolases"/>
    <property type="match status" value="1"/>
</dbReference>
<dbReference type="PANTHER" id="PTHR32071:SF14">
    <property type="entry name" value="TRANSCRIPTIONAL REGULATORY PROTEIN RTCR"/>
    <property type="match status" value="1"/>
</dbReference>
<feature type="domain" description="Sigma-54 factor interaction" evidence="4">
    <location>
        <begin position="139"/>
        <end position="352"/>
    </location>
</feature>
<accession>A0A4P7W5S1</accession>
<name>A0A4P7W5S1_9BACT</name>
<dbReference type="InterPro" id="IPR002078">
    <property type="entry name" value="Sigma_54_int"/>
</dbReference>
<dbReference type="PROSITE" id="PS50045">
    <property type="entry name" value="SIGMA54_INTERACT_4"/>
    <property type="match status" value="1"/>
</dbReference>
<dbReference type="KEGG" id="ddb:E7747_14925"/>
<gene>
    <name evidence="6" type="ORF">E7747_14925</name>
</gene>
<dbReference type="AlphaFoldDB" id="A0A4P7W5S1"/>
<sequence>MFNYNLMNKVLIVDASESDRRLMSGLLVKSGYEPIAVETMEAAKDEVAKLPPGAVIVAAMKFVRGTAQELINWQKTEGYGFPVVAIVDNLNPLDIADVMKDGGAVNIIQRPAMDKQLVETVGRYARPGRTMLLLPDELIPRQSEAFAVIERAIRNIAATDVNAVIFGECGSGKEQIAKEIYRLSSRSQKPCTVIEAGGAALVGNHDPANLRSEVLNRMEGYFKKADGGTIIIKNVQLLTFEKQSVLLHILENEHPNVRVICTADPELRRMVSEKTFRPNLFYILRQIDITVPPLREVTEDIVPLSDYFLTHFAHSKGQHRKKLDASAVKALKLHPWPGNVRELKDTVLYAAFHSKTDVISAADLNFSQSEPDADDSLVLRKPQKDKEKIIEAYRRSGSWTGAAKLLGISERALIEQRKKHCIGKKGEPEV</sequence>
<dbReference type="GO" id="GO:0005524">
    <property type="term" value="F:ATP binding"/>
    <property type="evidence" value="ECO:0007669"/>
    <property type="project" value="UniProtKB-KW"/>
</dbReference>
<keyword evidence="2" id="KW-0067">ATP-binding</keyword>
<reference evidence="7" key="1">
    <citation type="submission" date="2019-02" db="EMBL/GenBank/DDBJ databases">
        <title>Isolation and identification of novel species under the genus Muribaculum.</title>
        <authorList>
            <person name="Miyake S."/>
            <person name="Ding Y."/>
            <person name="Low A."/>
            <person name="Soh M."/>
            <person name="Seedorf H."/>
        </authorList>
    </citation>
    <scope>NUCLEOTIDE SEQUENCE [LARGE SCALE GENOMIC DNA]</scope>
    <source>
        <strain evidence="7">H5</strain>
    </source>
</reference>
<organism evidence="6 7">
    <name type="scientific">Duncaniella dubosii</name>
    <dbReference type="NCBI Taxonomy" id="2518971"/>
    <lineage>
        <taxon>Bacteria</taxon>
        <taxon>Pseudomonadati</taxon>
        <taxon>Bacteroidota</taxon>
        <taxon>Bacteroidia</taxon>
        <taxon>Bacteroidales</taxon>
        <taxon>Muribaculaceae</taxon>
        <taxon>Duncaniella</taxon>
    </lineage>
</organism>
<dbReference type="InterPro" id="IPR011006">
    <property type="entry name" value="CheY-like_superfamily"/>
</dbReference>
<dbReference type="Proteomes" id="UP000297149">
    <property type="component" value="Chromosome"/>
</dbReference>
<evidence type="ECO:0000313" key="7">
    <source>
        <dbReference type="Proteomes" id="UP000297149"/>
    </source>
</evidence>
<dbReference type="EMBL" id="CP039396">
    <property type="protein sequence ID" value="QCD43437.1"/>
    <property type="molecule type" value="Genomic_DNA"/>
</dbReference>
<dbReference type="Pfam" id="PF00158">
    <property type="entry name" value="Sigma54_activat"/>
    <property type="match status" value="1"/>
</dbReference>
<keyword evidence="7" id="KW-1185">Reference proteome</keyword>
<proteinExistence type="predicted"/>
<dbReference type="Gene3D" id="1.10.8.60">
    <property type="match status" value="1"/>
</dbReference>
<evidence type="ECO:0000256" key="3">
    <source>
        <dbReference type="PROSITE-ProRule" id="PRU00169"/>
    </source>
</evidence>
<dbReference type="PANTHER" id="PTHR32071">
    <property type="entry name" value="TRANSCRIPTIONAL REGULATORY PROTEIN"/>
    <property type="match status" value="1"/>
</dbReference>
<dbReference type="GO" id="GO:0006355">
    <property type="term" value="P:regulation of DNA-templated transcription"/>
    <property type="evidence" value="ECO:0007669"/>
    <property type="project" value="InterPro"/>
</dbReference>
<dbReference type="InterPro" id="IPR001789">
    <property type="entry name" value="Sig_transdc_resp-reg_receiver"/>
</dbReference>
<evidence type="ECO:0000256" key="1">
    <source>
        <dbReference type="ARBA" id="ARBA00022741"/>
    </source>
</evidence>
<protein>
    <submittedName>
        <fullName evidence="6">Sigma-54-dependent Fis family transcriptional regulator</fullName>
    </submittedName>
</protein>
<dbReference type="InterPro" id="IPR058031">
    <property type="entry name" value="AAA_lid_NorR"/>
</dbReference>
<dbReference type="CDD" id="cd00009">
    <property type="entry name" value="AAA"/>
    <property type="match status" value="1"/>
</dbReference>
<comment type="caution">
    <text evidence="3">Lacks conserved residue(s) required for the propagation of feature annotation.</text>
</comment>